<reference evidence="2" key="1">
    <citation type="submission" date="2022-11" db="UniProtKB">
        <authorList>
            <consortium name="WormBaseParasite"/>
        </authorList>
    </citation>
    <scope>IDENTIFICATION</scope>
</reference>
<proteinExistence type="predicted"/>
<dbReference type="Proteomes" id="UP000887580">
    <property type="component" value="Unplaced"/>
</dbReference>
<evidence type="ECO:0000313" key="2">
    <source>
        <dbReference type="WBParaSite" id="PS1159_v2.g5153.t1"/>
    </source>
</evidence>
<accession>A0AC35GHY2</accession>
<organism evidence="1 2">
    <name type="scientific">Panagrolaimus sp. PS1159</name>
    <dbReference type="NCBI Taxonomy" id="55785"/>
    <lineage>
        <taxon>Eukaryota</taxon>
        <taxon>Metazoa</taxon>
        <taxon>Ecdysozoa</taxon>
        <taxon>Nematoda</taxon>
        <taxon>Chromadorea</taxon>
        <taxon>Rhabditida</taxon>
        <taxon>Tylenchina</taxon>
        <taxon>Panagrolaimomorpha</taxon>
        <taxon>Panagrolaimoidea</taxon>
        <taxon>Panagrolaimidae</taxon>
        <taxon>Panagrolaimus</taxon>
    </lineage>
</organism>
<evidence type="ECO:0000313" key="1">
    <source>
        <dbReference type="Proteomes" id="UP000887580"/>
    </source>
</evidence>
<sequence>MTTSAYSCQIQGCNLILIVLGLASVGLAGSQFSRVGLDNYRDIDLRLLNFFHILTGLIGFYCVSRSHGSIIAKTLYAVSINFSIATAIFYGFTTYRIVDTYRQLLTLQDVQGFQQEYSNDLNNYVGKIVISSVMIGISAATALTSMIAVLILDKLVVIDGTPNWMALGREHELEMKYNMTQLTSIAVIKLVLGLGTLGLAAFLEYQHELVGGRDNYIKIALDHIAAMLTVTSAIIDLYAVLGKGHNLLNLKVSIAFSIIAAVWTLKSVDNGMYPYYKNDLRYYRTVNNLNEPTLSSSEAPKYIIVIVHGVLLGLFCLLFLLSAFSAVLAGCCVRKNSFSFISTIPKDLQMQGRFIAALHLLWAACLMVLVLLGLCNLPWNGDFIGGDLLWQATLFFAVAIIGSTNFSIMTTTRFTFNVILFAIMVEKTFASINLIYQSWTFEEYRRAGGDTYTGRIVLHCCQCGVQFLGALTALTGAVIYGKAITKIPHPHPSANSLHSVISLGVLFYGVVLTGCYIVFELGKWRFSEAPMEVPFYRLGNGPLAIATFIVQILCGIYPKLLLSATILQIIIASLALFVINSAITNVYYLQVLLGADDILRTNPNANTILQIAVILAAASALACIIATFCSIICSLRSSYLLHHRNPSSESTAVMPLEGSFNTMTSSPRGISALAVQPMEEQTVYWSADENPYFYQTSKRYYGQPYNIDNGYYGYVRPMSPSTTSAAAVAAAAATSSNGINLHNNNTTSTEIYSQNSVRSLRRLVGPTTGTQTQLVYPFTGRSEM</sequence>
<protein>
    <submittedName>
        <fullName evidence="2">Uncharacterized protein</fullName>
    </submittedName>
</protein>
<dbReference type="WBParaSite" id="PS1159_v2.g5153.t1">
    <property type="protein sequence ID" value="PS1159_v2.g5153.t1"/>
    <property type="gene ID" value="PS1159_v2.g5153"/>
</dbReference>
<name>A0AC35GHY2_9BILA</name>